<dbReference type="NCBIfam" id="TIGR02937">
    <property type="entry name" value="sigma70-ECF"/>
    <property type="match status" value="1"/>
</dbReference>
<name>A0ABZ2TMQ7_9FLAO</name>
<keyword evidence="3" id="KW-0731">Sigma factor</keyword>
<evidence type="ECO:0000256" key="4">
    <source>
        <dbReference type="ARBA" id="ARBA00023125"/>
    </source>
</evidence>
<proteinExistence type="inferred from homology"/>
<dbReference type="InterPro" id="IPR039425">
    <property type="entry name" value="RNA_pol_sigma-70-like"/>
</dbReference>
<dbReference type="CDD" id="cd06171">
    <property type="entry name" value="Sigma70_r4"/>
    <property type="match status" value="1"/>
</dbReference>
<dbReference type="Proteomes" id="UP001491088">
    <property type="component" value="Chromosome"/>
</dbReference>
<evidence type="ECO:0000313" key="9">
    <source>
        <dbReference type="Proteomes" id="UP001491088"/>
    </source>
</evidence>
<dbReference type="RefSeq" id="WP_340931440.1">
    <property type="nucleotide sequence ID" value="NZ_CP150496.1"/>
</dbReference>
<dbReference type="Gene3D" id="1.10.10.10">
    <property type="entry name" value="Winged helix-like DNA-binding domain superfamily/Winged helix DNA-binding domain"/>
    <property type="match status" value="1"/>
</dbReference>
<dbReference type="InterPro" id="IPR036388">
    <property type="entry name" value="WH-like_DNA-bd_sf"/>
</dbReference>
<evidence type="ECO:0000313" key="8">
    <source>
        <dbReference type="EMBL" id="WYW54418.1"/>
    </source>
</evidence>
<evidence type="ECO:0000256" key="1">
    <source>
        <dbReference type="ARBA" id="ARBA00010641"/>
    </source>
</evidence>
<sequence>MTKQDFKHSVFSLSELLFPMVSRMLGSTSKAEDAIQEIMIKLWHKRKQLSKHPNIKGFVVLTARNYCLDLLRKKKVLLEDSSDVLKLVKSTNEHLNLEWEELNSHISTILKTIPEQQKEVFIMRDLDGFDFEEIAAALQIKTSHVRVLLSRARKQISITLEKTYSYERGKY</sequence>
<dbReference type="Gene3D" id="1.10.1740.10">
    <property type="match status" value="1"/>
</dbReference>
<gene>
    <name evidence="8" type="ORF">WG950_07725</name>
</gene>
<keyword evidence="2" id="KW-0805">Transcription regulation</keyword>
<evidence type="ECO:0000256" key="3">
    <source>
        <dbReference type="ARBA" id="ARBA00023082"/>
    </source>
</evidence>
<feature type="domain" description="RNA polymerase sigma-70 region 2" evidence="6">
    <location>
        <begin position="16"/>
        <end position="75"/>
    </location>
</feature>
<evidence type="ECO:0000256" key="2">
    <source>
        <dbReference type="ARBA" id="ARBA00023015"/>
    </source>
</evidence>
<dbReference type="SUPFAM" id="SSF88659">
    <property type="entry name" value="Sigma3 and sigma4 domains of RNA polymerase sigma factors"/>
    <property type="match status" value="1"/>
</dbReference>
<comment type="similarity">
    <text evidence="1">Belongs to the sigma-70 factor family. ECF subfamily.</text>
</comment>
<organism evidence="8 9">
    <name type="scientific">Polaribacter marinaquae</name>
    <dbReference type="NCBI Taxonomy" id="1642819"/>
    <lineage>
        <taxon>Bacteria</taxon>
        <taxon>Pseudomonadati</taxon>
        <taxon>Bacteroidota</taxon>
        <taxon>Flavobacteriia</taxon>
        <taxon>Flavobacteriales</taxon>
        <taxon>Flavobacteriaceae</taxon>
    </lineage>
</organism>
<reference evidence="8 9" key="1">
    <citation type="submission" date="2024-03" db="EMBL/GenBank/DDBJ databases">
        <authorList>
            <person name="Cao K."/>
        </authorList>
    </citation>
    <scope>NUCLEOTIDE SEQUENCE [LARGE SCALE GENOMIC DNA]</scope>
    <source>
        <strain evidence="8 9">MCCC 1K00696</strain>
    </source>
</reference>
<accession>A0ABZ2TMQ7</accession>
<evidence type="ECO:0000256" key="5">
    <source>
        <dbReference type="ARBA" id="ARBA00023163"/>
    </source>
</evidence>
<evidence type="ECO:0000259" key="7">
    <source>
        <dbReference type="Pfam" id="PF08281"/>
    </source>
</evidence>
<dbReference type="InterPro" id="IPR013325">
    <property type="entry name" value="RNA_pol_sigma_r2"/>
</dbReference>
<dbReference type="PANTHER" id="PTHR43133:SF8">
    <property type="entry name" value="RNA POLYMERASE SIGMA FACTOR HI_1459-RELATED"/>
    <property type="match status" value="1"/>
</dbReference>
<keyword evidence="5" id="KW-0804">Transcription</keyword>
<dbReference type="InterPro" id="IPR014284">
    <property type="entry name" value="RNA_pol_sigma-70_dom"/>
</dbReference>
<feature type="domain" description="RNA polymerase sigma factor 70 region 4 type 2" evidence="7">
    <location>
        <begin position="108"/>
        <end position="156"/>
    </location>
</feature>
<keyword evidence="9" id="KW-1185">Reference proteome</keyword>
<dbReference type="InterPro" id="IPR013324">
    <property type="entry name" value="RNA_pol_sigma_r3/r4-like"/>
</dbReference>
<dbReference type="SUPFAM" id="SSF88946">
    <property type="entry name" value="Sigma2 domain of RNA polymerase sigma factors"/>
    <property type="match status" value="1"/>
</dbReference>
<dbReference type="Pfam" id="PF04542">
    <property type="entry name" value="Sigma70_r2"/>
    <property type="match status" value="1"/>
</dbReference>
<dbReference type="InterPro" id="IPR007627">
    <property type="entry name" value="RNA_pol_sigma70_r2"/>
</dbReference>
<keyword evidence="4" id="KW-0238">DNA-binding</keyword>
<dbReference type="InterPro" id="IPR013249">
    <property type="entry name" value="RNA_pol_sigma70_r4_t2"/>
</dbReference>
<protein>
    <submittedName>
        <fullName evidence="8">RNA polymerase sigma factor</fullName>
    </submittedName>
</protein>
<dbReference type="Pfam" id="PF08281">
    <property type="entry name" value="Sigma70_r4_2"/>
    <property type="match status" value="1"/>
</dbReference>
<dbReference type="PANTHER" id="PTHR43133">
    <property type="entry name" value="RNA POLYMERASE ECF-TYPE SIGMA FACTO"/>
    <property type="match status" value="1"/>
</dbReference>
<dbReference type="EMBL" id="CP150496">
    <property type="protein sequence ID" value="WYW54418.1"/>
    <property type="molecule type" value="Genomic_DNA"/>
</dbReference>
<evidence type="ECO:0000259" key="6">
    <source>
        <dbReference type="Pfam" id="PF04542"/>
    </source>
</evidence>